<feature type="transmembrane region" description="Helical" evidence="1">
    <location>
        <begin position="15"/>
        <end position="37"/>
    </location>
</feature>
<keyword evidence="1" id="KW-1133">Transmembrane helix</keyword>
<dbReference type="Proteomes" id="UP000218887">
    <property type="component" value="Unassembled WGS sequence"/>
</dbReference>
<name>A0A2A2I8Y0_9BACI</name>
<evidence type="ECO:0000313" key="3">
    <source>
        <dbReference type="Proteomes" id="UP000218887"/>
    </source>
</evidence>
<keyword evidence="1" id="KW-0812">Transmembrane</keyword>
<evidence type="ECO:0000256" key="1">
    <source>
        <dbReference type="SAM" id="Phobius"/>
    </source>
</evidence>
<accession>A0A2A2I8Y0</accession>
<comment type="caution">
    <text evidence="2">The sequence shown here is derived from an EMBL/GenBank/DDBJ whole genome shotgun (WGS) entry which is preliminary data.</text>
</comment>
<sequence length="69" mass="8308">MEIRFKNITITEKHIFNFISIAVILTLIFQLYLKFVAKIEVKFKPLIFTTSMLFLWFYLSKKEKSAEDK</sequence>
<keyword evidence="3" id="KW-1185">Reference proteome</keyword>
<keyword evidence="1" id="KW-0472">Membrane</keyword>
<dbReference type="AlphaFoldDB" id="A0A2A2I8Y0"/>
<dbReference type="EMBL" id="NPOA01000020">
    <property type="protein sequence ID" value="PAV27744.1"/>
    <property type="molecule type" value="Genomic_DNA"/>
</dbReference>
<reference evidence="2 3" key="1">
    <citation type="submission" date="2017-08" db="EMBL/GenBank/DDBJ databases">
        <title>Virgibacillus indicus sp. nov. and Virgibacillus profoundi sp. nov, two moderately halophilic bacteria isolated from marine sediment by using the Microfluidic Streak Plate.</title>
        <authorList>
            <person name="Xu B."/>
            <person name="Hu B."/>
            <person name="Wang J."/>
            <person name="Zhu Y."/>
            <person name="Huang L."/>
            <person name="Du W."/>
            <person name="Huang Y."/>
        </authorList>
    </citation>
    <scope>NUCLEOTIDE SEQUENCE [LARGE SCALE GENOMIC DNA]</scope>
    <source>
        <strain evidence="2 3">IO3-P3-H5</strain>
    </source>
</reference>
<feature type="transmembrane region" description="Helical" evidence="1">
    <location>
        <begin position="43"/>
        <end position="59"/>
    </location>
</feature>
<organism evidence="2 3">
    <name type="scientific">Virgibacillus profundi</name>
    <dbReference type="NCBI Taxonomy" id="2024555"/>
    <lineage>
        <taxon>Bacteria</taxon>
        <taxon>Bacillati</taxon>
        <taxon>Bacillota</taxon>
        <taxon>Bacilli</taxon>
        <taxon>Bacillales</taxon>
        <taxon>Bacillaceae</taxon>
        <taxon>Virgibacillus</taxon>
    </lineage>
</organism>
<gene>
    <name evidence="2" type="ORF">CIL05_20230</name>
</gene>
<evidence type="ECO:0000313" key="2">
    <source>
        <dbReference type="EMBL" id="PAV27744.1"/>
    </source>
</evidence>
<proteinExistence type="predicted"/>
<protein>
    <submittedName>
        <fullName evidence="2">Uncharacterized protein</fullName>
    </submittedName>
</protein>